<feature type="domain" description="NIF system FeS cluster assembly NifU N-terminal" evidence="1">
    <location>
        <begin position="68"/>
        <end position="172"/>
    </location>
</feature>
<proteinExistence type="predicted"/>
<dbReference type="GO" id="GO:0016226">
    <property type="term" value="P:iron-sulfur cluster assembly"/>
    <property type="evidence" value="ECO:0007669"/>
    <property type="project" value="InterPro"/>
</dbReference>
<sequence length="215" mass="23678">MAMEMSDDDLQQMYQEVILDAARAPHGKEHFLEDTRTQSLRADIDGHVNQTSAGDTSVLAEHEACLAAQSHQFNPTCGDEVTIHVEISQQEPHMVQRVVWDGQGCSISQASLSVMVDLVENQTVERAMKLSDDFHTLMESRGAGIHDESVEDDLGDAIVFRGVSRYPMRIKCALLGWVGLKASIAQALANMSDSDSQEGDFLALQRQSAFSNVKE</sequence>
<gene>
    <name evidence="2" type="ORF">BAQU_1007</name>
</gene>
<evidence type="ECO:0000313" key="2">
    <source>
        <dbReference type="EMBL" id="OZG66935.1"/>
    </source>
</evidence>
<dbReference type="CDD" id="cd06664">
    <property type="entry name" value="IscU_like"/>
    <property type="match status" value="1"/>
</dbReference>
<dbReference type="Gene3D" id="3.90.1010.10">
    <property type="match status" value="1"/>
</dbReference>
<dbReference type="Proteomes" id="UP000216451">
    <property type="component" value="Unassembled WGS sequence"/>
</dbReference>
<protein>
    <submittedName>
        <fullName evidence="2">Iron-sulfur cluster assembly scaffold protein</fullName>
    </submittedName>
</protein>
<keyword evidence="3" id="KW-1185">Reference proteome</keyword>
<dbReference type="EMBL" id="MWXA01000005">
    <property type="protein sequence ID" value="OZG66935.1"/>
    <property type="molecule type" value="Genomic_DNA"/>
</dbReference>
<comment type="caution">
    <text evidence="2">The sequence shown here is derived from an EMBL/GenBank/DDBJ whole genome shotgun (WGS) entry which is preliminary data.</text>
</comment>
<reference evidence="2 3" key="1">
    <citation type="journal article" date="2017" name="BMC Genomics">
        <title>Comparative genomic and phylogenomic analyses of the Bifidobacteriaceae family.</title>
        <authorList>
            <person name="Lugli G.A."/>
            <person name="Milani C."/>
            <person name="Turroni F."/>
            <person name="Duranti S."/>
            <person name="Mancabelli L."/>
            <person name="Mangifesta M."/>
            <person name="Ferrario C."/>
            <person name="Modesto M."/>
            <person name="Mattarelli P."/>
            <person name="Jiri K."/>
            <person name="van Sinderen D."/>
            <person name="Ventura M."/>
        </authorList>
    </citation>
    <scope>NUCLEOTIDE SEQUENCE [LARGE SCALE GENOMIC DNA]</scope>
    <source>
        <strain evidence="2 3">LMG 28769</strain>
    </source>
</reference>
<dbReference type="InterPro" id="IPR002871">
    <property type="entry name" value="NIF_FeS_clus_asmbl_NifU_N"/>
</dbReference>
<dbReference type="NCBIfam" id="TIGR01994">
    <property type="entry name" value="SUF_scaf_2"/>
    <property type="match status" value="1"/>
</dbReference>
<accession>A0A261G6V9</accession>
<dbReference type="SUPFAM" id="SSF82649">
    <property type="entry name" value="SufE/NifU"/>
    <property type="match status" value="1"/>
</dbReference>
<dbReference type="GO" id="GO:0005506">
    <property type="term" value="F:iron ion binding"/>
    <property type="evidence" value="ECO:0007669"/>
    <property type="project" value="InterPro"/>
</dbReference>
<organism evidence="2 3">
    <name type="scientific">Bifidobacterium aquikefiri</name>
    <dbReference type="NCBI Taxonomy" id="1653207"/>
    <lineage>
        <taxon>Bacteria</taxon>
        <taxon>Bacillati</taxon>
        <taxon>Actinomycetota</taxon>
        <taxon>Actinomycetes</taxon>
        <taxon>Bifidobacteriales</taxon>
        <taxon>Bifidobacteriaceae</taxon>
        <taxon>Bifidobacterium</taxon>
    </lineage>
</organism>
<dbReference type="GO" id="GO:0051536">
    <property type="term" value="F:iron-sulfur cluster binding"/>
    <property type="evidence" value="ECO:0007669"/>
    <property type="project" value="InterPro"/>
</dbReference>
<evidence type="ECO:0000259" key="1">
    <source>
        <dbReference type="Pfam" id="PF01592"/>
    </source>
</evidence>
<dbReference type="AlphaFoldDB" id="A0A261G6V9"/>
<name>A0A261G6V9_9BIFI</name>
<evidence type="ECO:0000313" key="3">
    <source>
        <dbReference type="Proteomes" id="UP000216451"/>
    </source>
</evidence>
<dbReference type="RefSeq" id="WP_277010105.1">
    <property type="nucleotide sequence ID" value="NZ_CALENZ010000014.1"/>
</dbReference>
<dbReference type="Pfam" id="PF01592">
    <property type="entry name" value="NifU_N"/>
    <property type="match status" value="1"/>
</dbReference>